<keyword evidence="5" id="KW-1185">Reference proteome</keyword>
<dbReference type="InterPro" id="IPR055126">
    <property type="entry name" value="EDR4-like_N"/>
</dbReference>
<evidence type="ECO:0008006" key="6">
    <source>
        <dbReference type="Google" id="ProtNLM"/>
    </source>
</evidence>
<dbReference type="EMBL" id="JAIWQS010000003">
    <property type="protein sequence ID" value="KAJ8771038.1"/>
    <property type="molecule type" value="Genomic_DNA"/>
</dbReference>
<feature type="domain" description="Probable zinc-ribbon" evidence="2">
    <location>
        <begin position="659"/>
        <end position="703"/>
    </location>
</feature>
<evidence type="ECO:0000259" key="2">
    <source>
        <dbReference type="Pfam" id="PF11331"/>
    </source>
</evidence>
<comment type="caution">
    <text evidence="4">The sequence shown here is derived from an EMBL/GenBank/DDBJ whole genome shotgun (WGS) entry which is preliminary data.</text>
</comment>
<evidence type="ECO:0000313" key="4">
    <source>
        <dbReference type="EMBL" id="KAJ8771038.1"/>
    </source>
</evidence>
<feature type="compositionally biased region" description="Polar residues" evidence="1">
    <location>
        <begin position="775"/>
        <end position="791"/>
    </location>
</feature>
<feature type="region of interest" description="Disordered" evidence="1">
    <location>
        <begin position="116"/>
        <end position="154"/>
    </location>
</feature>
<protein>
    <recommendedName>
        <fullName evidence="6">Zinc-ribbon domain-containing protein</fullName>
    </recommendedName>
</protein>
<dbReference type="InterPro" id="IPR040244">
    <property type="entry name" value="EDR4-like"/>
</dbReference>
<sequence length="802" mass="90100">MSSVGAAKIRFVKCPKCRKILPEFQDLPVYECGGCGTRLQAKGWRHNEKRTLALQENGMSAAFQRDNKNCAYEDKESTSSSHEAVFHHSGECSLDHINANNQIKYDSCDTEQLGSINLKDEDQNNGSVENESAYLGNDKLGSSNFSNGDHKDERNKSKLGFLEVVNLSKGSPTKRNHQNKPLGCNLEQPKMSKKVSSLVKPTHRGTEEMFLFSGGHSDAELYDQSSPSSGVNAKIESENSSSSSSGKCHTEKLADTKGSNMLEGTCVAPETLVASPNEQLRYPDVSHYHVFECVRSTETFETTDVDPSSELSGTLLDLSKSPKTRSSRAYYDDVVSSCEGTDDQLSNHRKNSYRKVYRPVHHSTSDEDFRRENTVASGILERQILSRNYPSLLSDKTQNDRKLIMLDQDELPDPARLHHSTRDWSRLQEDECQSKLTFSQRNMAADYENGGPSNPLHNEFHSNAGFNSHDRLAYTGQEKLKLLRIVHELKDQLRKVSIPNEKGNGRLSSGTGQDLGISMSHEDEFSEEENFYNRYDYAAGVRELKNWPYKNKHWRTPFSAAAANFRHHVDHSLCCCPKDLRRSAQMPPGIRHNKGLCSVHPDINLYLSCPSSPLRPVESEFQYNSLGAYSENQSYRVDEVKKYSTKNNYSAKRHVRPMAGGAPFITCPRCLNLLHLSSDFLLIKRRCHRVICYGCSEALKFTLVSGSHLIPYMPGTKTPPPSEVDEDNGATTTNRRRRRVLVQNGNRHANPMSYSDEYGLSLSESTTVADRDPSFSHTSFNDTPTQRNVSQNKHKDATGPPD</sequence>
<feature type="domain" description="Enhanced disease resistance 4-like N-terminal" evidence="3">
    <location>
        <begin position="8"/>
        <end position="41"/>
    </location>
</feature>
<dbReference type="AlphaFoldDB" id="A0AAV8TY30"/>
<reference evidence="4 5" key="1">
    <citation type="submission" date="2021-09" db="EMBL/GenBank/DDBJ databases">
        <title>Genomic insights and catalytic innovation underlie evolution of tropane alkaloids biosynthesis.</title>
        <authorList>
            <person name="Wang Y.-J."/>
            <person name="Tian T."/>
            <person name="Huang J.-P."/>
            <person name="Huang S.-X."/>
        </authorList>
    </citation>
    <scope>NUCLEOTIDE SEQUENCE [LARGE SCALE GENOMIC DNA]</scope>
    <source>
        <strain evidence="4">KIB-2018</strain>
        <tissue evidence="4">Leaf</tissue>
    </source>
</reference>
<dbReference type="Proteomes" id="UP001159364">
    <property type="component" value="Linkage Group LG03"/>
</dbReference>
<organism evidence="4 5">
    <name type="scientific">Erythroxylum novogranatense</name>
    <dbReference type="NCBI Taxonomy" id="1862640"/>
    <lineage>
        <taxon>Eukaryota</taxon>
        <taxon>Viridiplantae</taxon>
        <taxon>Streptophyta</taxon>
        <taxon>Embryophyta</taxon>
        <taxon>Tracheophyta</taxon>
        <taxon>Spermatophyta</taxon>
        <taxon>Magnoliopsida</taxon>
        <taxon>eudicotyledons</taxon>
        <taxon>Gunneridae</taxon>
        <taxon>Pentapetalae</taxon>
        <taxon>rosids</taxon>
        <taxon>fabids</taxon>
        <taxon>Malpighiales</taxon>
        <taxon>Erythroxylaceae</taxon>
        <taxon>Erythroxylum</taxon>
    </lineage>
</organism>
<feature type="compositionally biased region" description="Basic and acidic residues" evidence="1">
    <location>
        <begin position="793"/>
        <end position="802"/>
    </location>
</feature>
<proteinExistence type="predicted"/>
<feature type="region of interest" description="Disordered" evidence="1">
    <location>
        <begin position="221"/>
        <end position="255"/>
    </location>
</feature>
<name>A0AAV8TY30_9ROSI</name>
<evidence type="ECO:0000313" key="5">
    <source>
        <dbReference type="Proteomes" id="UP001159364"/>
    </source>
</evidence>
<feature type="region of interest" description="Disordered" evidence="1">
    <location>
        <begin position="713"/>
        <end position="802"/>
    </location>
</feature>
<evidence type="ECO:0000256" key="1">
    <source>
        <dbReference type="SAM" id="MobiDB-lite"/>
    </source>
</evidence>
<dbReference type="Pfam" id="PF11331">
    <property type="entry name" value="Zn_ribbon_12"/>
    <property type="match status" value="1"/>
</dbReference>
<feature type="region of interest" description="Disordered" evidence="1">
    <location>
        <begin position="169"/>
        <end position="193"/>
    </location>
</feature>
<dbReference type="InterPro" id="IPR021480">
    <property type="entry name" value="Zinc_ribbon_12"/>
</dbReference>
<accession>A0AAV8TY30</accession>
<dbReference type="PANTHER" id="PTHR31105:SF38">
    <property type="entry name" value="PROTEIN ENHANCED DISEASE RESISTANCE 4"/>
    <property type="match status" value="1"/>
</dbReference>
<dbReference type="PANTHER" id="PTHR31105">
    <property type="entry name" value="EXTRA-LARGE G-PROTEIN-LIKE"/>
    <property type="match status" value="1"/>
</dbReference>
<dbReference type="GO" id="GO:1900150">
    <property type="term" value="P:regulation of defense response to fungus"/>
    <property type="evidence" value="ECO:0007669"/>
    <property type="project" value="InterPro"/>
</dbReference>
<dbReference type="Pfam" id="PF22910">
    <property type="entry name" value="EDR4-like_1st"/>
    <property type="match status" value="1"/>
</dbReference>
<evidence type="ECO:0000259" key="3">
    <source>
        <dbReference type="Pfam" id="PF22910"/>
    </source>
</evidence>
<gene>
    <name evidence="4" type="ORF">K2173_023363</name>
</gene>